<keyword evidence="4 6" id="KW-1133">Transmembrane helix</keyword>
<evidence type="ECO:0000256" key="3">
    <source>
        <dbReference type="ARBA" id="ARBA00022692"/>
    </source>
</evidence>
<evidence type="ECO:0000256" key="4">
    <source>
        <dbReference type="ARBA" id="ARBA00022989"/>
    </source>
</evidence>
<keyword evidence="3 6" id="KW-0812">Transmembrane</keyword>
<proteinExistence type="predicted"/>
<protein>
    <submittedName>
        <fullName evidence="7">Cobalt transport protein</fullName>
    </submittedName>
</protein>
<keyword evidence="2" id="KW-1003">Cell membrane</keyword>
<dbReference type="OrthoDB" id="3730291at2"/>
<accession>A0A0B7GXK0</accession>
<dbReference type="InterPro" id="IPR003339">
    <property type="entry name" value="ABC/ECF_trnsptr_transmembrane"/>
</dbReference>
<organism evidence="7 8">
    <name type="scientific">Treponema phagedenis</name>
    <dbReference type="NCBI Taxonomy" id="162"/>
    <lineage>
        <taxon>Bacteria</taxon>
        <taxon>Pseudomonadati</taxon>
        <taxon>Spirochaetota</taxon>
        <taxon>Spirochaetia</taxon>
        <taxon>Spirochaetales</taxon>
        <taxon>Treponemataceae</taxon>
        <taxon>Treponema</taxon>
    </lineage>
</organism>
<feature type="transmembrane region" description="Helical" evidence="6">
    <location>
        <begin position="224"/>
        <end position="241"/>
    </location>
</feature>
<dbReference type="CDD" id="cd16914">
    <property type="entry name" value="EcfT"/>
    <property type="match status" value="1"/>
</dbReference>
<keyword evidence="8" id="KW-1185">Reference proteome</keyword>
<evidence type="ECO:0000313" key="8">
    <source>
        <dbReference type="Proteomes" id="UP000042527"/>
    </source>
</evidence>
<feature type="transmembrane region" description="Helical" evidence="6">
    <location>
        <begin position="91"/>
        <end position="114"/>
    </location>
</feature>
<dbReference type="GO" id="GO:0005886">
    <property type="term" value="C:plasma membrane"/>
    <property type="evidence" value="ECO:0007669"/>
    <property type="project" value="UniProtKB-ARBA"/>
</dbReference>
<dbReference type="RefSeq" id="WP_044635077.1">
    <property type="nucleotide sequence ID" value="NZ_CDNC01000051.1"/>
</dbReference>
<dbReference type="PANTHER" id="PTHR34857">
    <property type="entry name" value="SLL0384 PROTEIN"/>
    <property type="match status" value="1"/>
</dbReference>
<keyword evidence="5 6" id="KW-0472">Membrane</keyword>
<dbReference type="Proteomes" id="UP000042527">
    <property type="component" value="Unassembled WGS sequence"/>
</dbReference>
<dbReference type="InterPro" id="IPR051611">
    <property type="entry name" value="ECF_transporter_component"/>
</dbReference>
<reference evidence="8" key="1">
    <citation type="submission" date="2015-01" db="EMBL/GenBank/DDBJ databases">
        <authorList>
            <person name="Manzoor Shahid"/>
            <person name="Zubair Saima"/>
        </authorList>
    </citation>
    <scope>NUCLEOTIDE SEQUENCE [LARGE SCALE GENOMIC DNA]</scope>
    <source>
        <strain evidence="8">V1</strain>
    </source>
</reference>
<evidence type="ECO:0000256" key="2">
    <source>
        <dbReference type="ARBA" id="ARBA00022475"/>
    </source>
</evidence>
<sequence>MEKYEVYQPPEKHGFNPDPRTKILFMVFITTFMTFVHKDLFINIVITLISIMLLLSNRQFRTALIYGGLFGLAVIANFTKDIYVLPTLLNMISVLLNAVIIRLFPIFMLGYYVIKSTKTNEFIASMVKWHVSNNFIIPMAVAFRFIPTLAEEHRAIRNAMKMREIGFGTKRFWKNPGLLLEYVTISLMVSVVKISDELSAAALTRGLGRLEKRTTIVNIKFGKHDFLFLLISIFLVVLAIYRR</sequence>
<feature type="transmembrane region" description="Helical" evidence="6">
    <location>
        <begin position="63"/>
        <end position="79"/>
    </location>
</feature>
<evidence type="ECO:0000256" key="5">
    <source>
        <dbReference type="ARBA" id="ARBA00023136"/>
    </source>
</evidence>
<dbReference type="AlphaFoldDB" id="A0A0B7GXK0"/>
<dbReference type="PANTHER" id="PTHR34857:SF2">
    <property type="entry name" value="SLL0384 PROTEIN"/>
    <property type="match status" value="1"/>
</dbReference>
<gene>
    <name evidence="7" type="ORF">TPHV1_90028</name>
</gene>
<evidence type="ECO:0000313" key="7">
    <source>
        <dbReference type="EMBL" id="CEM63399.1"/>
    </source>
</evidence>
<evidence type="ECO:0000256" key="1">
    <source>
        <dbReference type="ARBA" id="ARBA00004141"/>
    </source>
</evidence>
<name>A0A0B7GXK0_TREPH</name>
<dbReference type="Pfam" id="PF02361">
    <property type="entry name" value="CbiQ"/>
    <property type="match status" value="1"/>
</dbReference>
<comment type="subcellular location">
    <subcellularLocation>
        <location evidence="1">Membrane</location>
        <topology evidence="1">Multi-pass membrane protein</topology>
    </subcellularLocation>
</comment>
<dbReference type="EMBL" id="CDNC01000051">
    <property type="protein sequence ID" value="CEM63399.1"/>
    <property type="molecule type" value="Genomic_DNA"/>
</dbReference>
<feature type="transmembrane region" description="Helical" evidence="6">
    <location>
        <begin position="23"/>
        <end position="56"/>
    </location>
</feature>
<evidence type="ECO:0000256" key="6">
    <source>
        <dbReference type="SAM" id="Phobius"/>
    </source>
</evidence>